<feature type="domain" description="GmrSD restriction endonucleases N-terminal" evidence="1">
    <location>
        <begin position="7"/>
        <end position="232"/>
    </location>
</feature>
<dbReference type="PATRIC" id="fig|1116472.3.peg.1373"/>
<dbReference type="Pfam" id="PF03235">
    <property type="entry name" value="GmrSD_N"/>
    <property type="match status" value="1"/>
</dbReference>
<dbReference type="Proteomes" id="UP000017842">
    <property type="component" value="Unassembled WGS sequence"/>
</dbReference>
<evidence type="ECO:0000313" key="3">
    <source>
        <dbReference type="EMBL" id="ESS72821.1"/>
    </source>
</evidence>
<organism evidence="3 4">
    <name type="scientific">Methyloglobulus morosus KoM1</name>
    <dbReference type="NCBI Taxonomy" id="1116472"/>
    <lineage>
        <taxon>Bacteria</taxon>
        <taxon>Pseudomonadati</taxon>
        <taxon>Pseudomonadota</taxon>
        <taxon>Gammaproteobacteria</taxon>
        <taxon>Methylococcales</taxon>
        <taxon>Methylococcaceae</taxon>
        <taxon>Methyloglobulus</taxon>
    </lineage>
</organism>
<evidence type="ECO:0008006" key="5">
    <source>
        <dbReference type="Google" id="ProtNLM"/>
    </source>
</evidence>
<dbReference type="STRING" id="1116472.MGMO_45c00530"/>
<dbReference type="InterPro" id="IPR004919">
    <property type="entry name" value="GmrSD_N"/>
</dbReference>
<dbReference type="PANTHER" id="PTHR35149">
    <property type="entry name" value="SLL5132 PROTEIN"/>
    <property type="match status" value="1"/>
</dbReference>
<accession>V5DZU1</accession>
<dbReference type="RefSeq" id="WP_023494194.1">
    <property type="nucleotide sequence ID" value="NZ_AYLO01000044.1"/>
</dbReference>
<comment type="caution">
    <text evidence="3">The sequence shown here is derived from an EMBL/GenBank/DDBJ whole genome shotgun (WGS) entry which is preliminary data.</text>
</comment>
<evidence type="ECO:0000259" key="2">
    <source>
        <dbReference type="Pfam" id="PF07510"/>
    </source>
</evidence>
<dbReference type="AlphaFoldDB" id="V5DZU1"/>
<feature type="domain" description="GmrSD restriction endonucleases C-terminal" evidence="2">
    <location>
        <begin position="446"/>
        <end position="586"/>
    </location>
</feature>
<dbReference type="Pfam" id="PF07510">
    <property type="entry name" value="GmrSD_C"/>
    <property type="match status" value="1"/>
</dbReference>
<evidence type="ECO:0000259" key="1">
    <source>
        <dbReference type="Pfam" id="PF03235"/>
    </source>
</evidence>
<dbReference type="EMBL" id="AYLO01000044">
    <property type="protein sequence ID" value="ESS72821.1"/>
    <property type="molecule type" value="Genomic_DNA"/>
</dbReference>
<sequence>MQAQNLTELFSNRFFKIPDYQRGYAWSEKQLSELWEDLNEIQEENGVFKHHYAGAIFLEKINTPENEFWITGSGFFNIVDGQQRLTTVYIALYELITMDDEGYQESSKEQLIRDYLYRKNKSGESKAYKIDYEITSKNREYLHNKIFNDNNVILDNKENLYTNNLWFSKSFFREKFSSTNKINREILFRKITEALLFDIRNIEKDLDVQVVFETMNNRGKPLTVLEKLKNRLIYLGEKLDSPIEDKKKLRDNINKSWGIIYSSLAENKDKVLDEDEFLSAHLSLYRKPEEYVFSEKKAEEKVFQMFCNKASEYGEEEVSYNKINDYILDLAVAAPNWFKVNNTEENSIKKILILNSTKEIKIFLLSLLKDDEIEHKSIFEKVEKILFKNKLPGINILDERVFSNWARDLYEKNNDKKEKLFADINKYVDTPISSDSFIIAIQNMYTYERGNKGFHRWVYLKYFLFEYENYLKLKYLEINDNVKLDDYDSTTIEHIIPQEWSLNWRGIVDPLIIQADQNYKDQLSKVLLNTLGNLTILKDGKNSSLGNKSWQIKKERFSVGSYNEIDISKNLNWSKNEIFCRGTEMLNFLIKKVDCLKLSDDQKDKILYFDDYFIDKLKP</sequence>
<gene>
    <name evidence="3" type="ORF">MGMO_45c00530</name>
</gene>
<dbReference type="eggNOG" id="COG1479">
    <property type="taxonomic scope" value="Bacteria"/>
</dbReference>
<keyword evidence="4" id="KW-1185">Reference proteome</keyword>
<reference evidence="3 4" key="1">
    <citation type="journal article" date="2013" name="Genome Announc.">
        <title>Draft Genome Sequence of the Methanotrophic Gammaproteobacterium Methyloglobulus morosus DSM 22980 Strain KoM1.</title>
        <authorList>
            <person name="Poehlein A."/>
            <person name="Deutzmann J.S."/>
            <person name="Daniel R."/>
            <person name="Simeonova D.D."/>
        </authorList>
    </citation>
    <scope>NUCLEOTIDE SEQUENCE [LARGE SCALE GENOMIC DNA]</scope>
    <source>
        <strain evidence="3 4">KoM1</strain>
    </source>
</reference>
<proteinExistence type="predicted"/>
<dbReference type="PANTHER" id="PTHR35149:SF1">
    <property type="entry name" value="DUF5655 DOMAIN-CONTAINING PROTEIN"/>
    <property type="match status" value="1"/>
</dbReference>
<dbReference type="OrthoDB" id="9798761at2"/>
<dbReference type="InterPro" id="IPR011089">
    <property type="entry name" value="GmrSD_C"/>
</dbReference>
<evidence type="ECO:0000313" key="4">
    <source>
        <dbReference type="Proteomes" id="UP000017842"/>
    </source>
</evidence>
<name>V5DZU1_9GAMM</name>
<protein>
    <recommendedName>
        <fullName evidence="5">DUF262 domain-containing protein</fullName>
    </recommendedName>
</protein>